<sequence length="176" mass="20451">MNEQILAKRLKELRESMNLTQSQFGDLINVAQTTLSSYENGSKTPNIDTLYNIAIKCNISIDWLCGLSDIHKTKNFSSYSDIFNLIVNICKSIHIDIEEYHYSQDEYDMSLIVKNPILNEFLTKWSKVKAIYDDKTIDADTYEIVVKSLIDKYTTDTLKYDNFVIDDMHFSFLSNE</sequence>
<evidence type="ECO:0000259" key="2">
    <source>
        <dbReference type="PROSITE" id="PS50943"/>
    </source>
</evidence>
<reference evidence="4" key="1">
    <citation type="submission" date="2020-09" db="EMBL/GenBank/DDBJ databases">
        <title>Complete genome sequencing of Faecalibacillus intestinalis strain 14EGH31.</title>
        <authorList>
            <person name="Sakamoto M."/>
            <person name="Murakami T."/>
            <person name="Mori H."/>
        </authorList>
    </citation>
    <scope>NUCLEOTIDE SEQUENCE [LARGE SCALE GENOMIC DNA]</scope>
    <source>
        <strain evidence="4">14EGH31</strain>
    </source>
</reference>
<evidence type="ECO:0000313" key="4">
    <source>
        <dbReference type="Proteomes" id="UP000593842"/>
    </source>
</evidence>
<dbReference type="CDD" id="cd00093">
    <property type="entry name" value="HTH_XRE"/>
    <property type="match status" value="1"/>
</dbReference>
<dbReference type="RefSeq" id="WP_117574520.1">
    <property type="nucleotide sequence ID" value="NZ_AP024085.1"/>
</dbReference>
<dbReference type="InterPro" id="IPR001387">
    <property type="entry name" value="Cro/C1-type_HTH"/>
</dbReference>
<dbReference type="InterPro" id="IPR010982">
    <property type="entry name" value="Lambda_DNA-bd_dom_sf"/>
</dbReference>
<dbReference type="EMBL" id="AP024085">
    <property type="protein sequence ID" value="BCL57659.1"/>
    <property type="molecule type" value="Genomic_DNA"/>
</dbReference>
<dbReference type="Gene3D" id="1.10.260.40">
    <property type="entry name" value="lambda repressor-like DNA-binding domains"/>
    <property type="match status" value="1"/>
</dbReference>
<dbReference type="GeneID" id="70579810"/>
<dbReference type="PANTHER" id="PTHR46558:SF11">
    <property type="entry name" value="HTH-TYPE TRANSCRIPTIONAL REGULATOR XRE"/>
    <property type="match status" value="1"/>
</dbReference>
<organism evidence="3 4">
    <name type="scientific">Faecalibacillus intestinalis</name>
    <dbReference type="NCBI Taxonomy" id="1982626"/>
    <lineage>
        <taxon>Bacteria</taxon>
        <taxon>Bacillati</taxon>
        <taxon>Bacillota</taxon>
        <taxon>Erysipelotrichia</taxon>
        <taxon>Erysipelotrichales</taxon>
        <taxon>Coprobacillaceae</taxon>
        <taxon>Faecalibacillus</taxon>
    </lineage>
</organism>
<gene>
    <name evidence="3" type="ORF">Fi14EGH31_13710</name>
</gene>
<dbReference type="PROSITE" id="PS50943">
    <property type="entry name" value="HTH_CROC1"/>
    <property type="match status" value="1"/>
</dbReference>
<accession>A0A7I8DYD5</accession>
<feature type="domain" description="HTH cro/C1-type" evidence="2">
    <location>
        <begin position="10"/>
        <end position="64"/>
    </location>
</feature>
<evidence type="ECO:0000313" key="3">
    <source>
        <dbReference type="EMBL" id="BCL57659.1"/>
    </source>
</evidence>
<dbReference type="AlphaFoldDB" id="A0A7I8DYD5"/>
<dbReference type="KEGG" id="fit:Fi14EGH31_13710"/>
<keyword evidence="1" id="KW-0238">DNA-binding</keyword>
<proteinExistence type="predicted"/>
<name>A0A7I8DYD5_9FIRM</name>
<dbReference type="Proteomes" id="UP000593842">
    <property type="component" value="Chromosome"/>
</dbReference>
<dbReference type="SUPFAM" id="SSF47413">
    <property type="entry name" value="lambda repressor-like DNA-binding domains"/>
    <property type="match status" value="1"/>
</dbReference>
<evidence type="ECO:0000256" key="1">
    <source>
        <dbReference type="ARBA" id="ARBA00023125"/>
    </source>
</evidence>
<protein>
    <recommendedName>
        <fullName evidence="2">HTH cro/C1-type domain-containing protein</fullName>
    </recommendedName>
</protein>
<dbReference type="PANTHER" id="PTHR46558">
    <property type="entry name" value="TRACRIPTIONAL REGULATORY PROTEIN-RELATED-RELATED"/>
    <property type="match status" value="1"/>
</dbReference>
<dbReference type="GO" id="GO:0003677">
    <property type="term" value="F:DNA binding"/>
    <property type="evidence" value="ECO:0007669"/>
    <property type="project" value="UniProtKB-KW"/>
</dbReference>
<dbReference type="SMART" id="SM00530">
    <property type="entry name" value="HTH_XRE"/>
    <property type="match status" value="1"/>
</dbReference>
<dbReference type="Pfam" id="PF01381">
    <property type="entry name" value="HTH_3"/>
    <property type="match status" value="1"/>
</dbReference>